<dbReference type="GO" id="GO:0004850">
    <property type="term" value="F:uridine phosphorylase activity"/>
    <property type="evidence" value="ECO:0007669"/>
    <property type="project" value="UniProtKB-EC"/>
</dbReference>
<comment type="similarity">
    <text evidence="1 5">Belongs to the PNP/UDP phosphorylase family.</text>
</comment>
<dbReference type="Proteomes" id="UP000515160">
    <property type="component" value="Chromosome 2R"/>
</dbReference>
<dbReference type="OrthoDB" id="204058at2759"/>
<evidence type="ECO:0000256" key="6">
    <source>
        <dbReference type="SAM" id="MobiDB-lite"/>
    </source>
</evidence>
<evidence type="ECO:0000256" key="1">
    <source>
        <dbReference type="ARBA" id="ARBA00010456"/>
    </source>
</evidence>
<evidence type="ECO:0000256" key="5">
    <source>
        <dbReference type="RuleBase" id="RU361131"/>
    </source>
</evidence>
<comment type="function">
    <text evidence="5">Catalyzes the reversible phosphorylytic cleavage of uridine to uracil and ribose-1-phosphate which can then be utilized as carbon and energy sources or in the rescue of pyrimidine bases for nucleotide synthesis. Shows broad substrate specificity and can also accept deoxyuridine and other analogous compounds.</text>
</comment>
<keyword evidence="8" id="KW-1185">Reference proteome</keyword>
<comment type="catalytic activity">
    <reaction evidence="5">
        <text>uridine + phosphate = alpha-D-ribose 1-phosphate + uracil</text>
        <dbReference type="Rhea" id="RHEA:24388"/>
        <dbReference type="ChEBI" id="CHEBI:16704"/>
        <dbReference type="ChEBI" id="CHEBI:17568"/>
        <dbReference type="ChEBI" id="CHEBI:43474"/>
        <dbReference type="ChEBI" id="CHEBI:57720"/>
        <dbReference type="EC" id="2.4.2.3"/>
    </reaction>
</comment>
<evidence type="ECO:0000313" key="9">
    <source>
        <dbReference type="RefSeq" id="XP_034117000.1"/>
    </source>
</evidence>
<dbReference type="NCBIfam" id="TIGR01719">
    <property type="entry name" value="euk_UDPppase"/>
    <property type="match status" value="1"/>
</dbReference>
<evidence type="ECO:0000259" key="7">
    <source>
        <dbReference type="Pfam" id="PF01048"/>
    </source>
</evidence>
<accession>A0A6P8Y0I2</accession>
<sequence>MASCTSSLAKDVGELKAMMKAQNKRIDTLIKHIKEGCEAKEEVPPESTMSNMNPYIECLNPDILYHLALSTDTTDFPKMFGDVRFVCMGGTAARMLKFANFIMKEIGLKMNSGVKLKDLAEDANRYALYKVGPVLCASHGIGGPSISILLHELIKLMHHAKCQNPVFFRMGTSGGINVEPGSVVITSEALDGQLRPVHEVVVHTVPELRPTKLDRDLAQELKSLSDPCHDGYDTIIGKTLCANDFYEGQSRLDGAFCSYTPEKKKAFLEQVAGQGVLNMEMESTAFAAITNQAGIRSAVVCVTILDRLESDQITTPLEILKEWDSRPQTLIARYMQKVLFDIGDEDCSGSESCDCAGGDQAQPAQEVQPAQQAQPLEQNQSIEQPEPGDE</sequence>
<dbReference type="GeneID" id="117576395"/>
<feature type="binding site" evidence="4">
    <location>
        <position position="251"/>
    </location>
    <ligand>
        <name>substrate</name>
    </ligand>
</feature>
<dbReference type="GO" id="GO:0005829">
    <property type="term" value="C:cytosol"/>
    <property type="evidence" value="ECO:0007669"/>
    <property type="project" value="TreeGrafter"/>
</dbReference>
<dbReference type="GO" id="GO:0044206">
    <property type="term" value="P:UMP salvage"/>
    <property type="evidence" value="ECO:0007669"/>
    <property type="project" value="UniProtKB-UniPathway"/>
</dbReference>
<dbReference type="Gene3D" id="3.40.50.1580">
    <property type="entry name" value="Nucleoside phosphorylase domain"/>
    <property type="match status" value="1"/>
</dbReference>
<dbReference type="GO" id="GO:0006218">
    <property type="term" value="P:uridine catabolic process"/>
    <property type="evidence" value="ECO:0007669"/>
    <property type="project" value="TreeGrafter"/>
</dbReference>
<dbReference type="EC" id="2.4.2.3" evidence="5"/>
<keyword evidence="2 5" id="KW-0328">Glycosyltransferase</keyword>
<evidence type="ECO:0000256" key="3">
    <source>
        <dbReference type="ARBA" id="ARBA00022679"/>
    </source>
</evidence>
<feature type="compositionally biased region" description="Low complexity" evidence="6">
    <location>
        <begin position="360"/>
        <end position="380"/>
    </location>
</feature>
<dbReference type="PANTHER" id="PTHR43691">
    <property type="entry name" value="URIDINE PHOSPHORYLASE"/>
    <property type="match status" value="1"/>
</dbReference>
<dbReference type="CDD" id="cd17763">
    <property type="entry name" value="UP_hUPP-like"/>
    <property type="match status" value="1"/>
</dbReference>
<gene>
    <name evidence="9" type="primary">LOC117576395</name>
</gene>
<dbReference type="InterPro" id="IPR000845">
    <property type="entry name" value="Nucleoside_phosphorylase_d"/>
</dbReference>
<keyword evidence="3 5" id="KW-0808">Transferase</keyword>
<dbReference type="SUPFAM" id="SSF53167">
    <property type="entry name" value="Purine and uridine phosphorylases"/>
    <property type="match status" value="1"/>
</dbReference>
<dbReference type="RefSeq" id="XP_034117000.1">
    <property type="nucleotide sequence ID" value="XM_034261109.2"/>
</dbReference>
<evidence type="ECO:0000256" key="4">
    <source>
        <dbReference type="PIRSR" id="PIRSR610059-50"/>
    </source>
</evidence>
<dbReference type="InterPro" id="IPR010059">
    <property type="entry name" value="Uridine_phosphorylase_euk"/>
</dbReference>
<name>A0A6P8Y0I2_DROAB</name>
<dbReference type="GO" id="GO:0009166">
    <property type="term" value="P:nucleotide catabolic process"/>
    <property type="evidence" value="ECO:0007669"/>
    <property type="project" value="InterPro"/>
</dbReference>
<evidence type="ECO:0000313" key="8">
    <source>
        <dbReference type="Proteomes" id="UP000515160"/>
    </source>
</evidence>
<feature type="domain" description="Nucleoside phosphorylase" evidence="7">
    <location>
        <begin position="86"/>
        <end position="325"/>
    </location>
</feature>
<evidence type="ECO:0000256" key="2">
    <source>
        <dbReference type="ARBA" id="ARBA00022676"/>
    </source>
</evidence>
<dbReference type="InterPro" id="IPR018016">
    <property type="entry name" value="Nucleoside_phosphorylase_CS"/>
</dbReference>
<dbReference type="PANTHER" id="PTHR43691:SF11">
    <property type="entry name" value="FI09636P-RELATED"/>
    <property type="match status" value="1"/>
</dbReference>
<dbReference type="Pfam" id="PF01048">
    <property type="entry name" value="PNP_UDP_1"/>
    <property type="match status" value="1"/>
</dbReference>
<reference evidence="9" key="1">
    <citation type="submission" date="2025-08" db="UniProtKB">
        <authorList>
            <consortium name="RefSeq"/>
        </authorList>
    </citation>
    <scope>IDENTIFICATION</scope>
    <source>
        <strain evidence="9">15112-1751.03</strain>
        <tissue evidence="9">Whole Adult</tissue>
    </source>
</reference>
<feature type="binding site" evidence="4">
    <location>
        <position position="125"/>
    </location>
    <ligand>
        <name>phosphate</name>
        <dbReference type="ChEBI" id="CHEBI:43474"/>
    </ligand>
</feature>
<dbReference type="InterPro" id="IPR035994">
    <property type="entry name" value="Nucleoside_phosphorylase_sf"/>
</dbReference>
<feature type="binding site" evidence="4">
    <location>
        <position position="249"/>
    </location>
    <ligand>
        <name>substrate</name>
    </ligand>
</feature>
<dbReference type="UniPathway" id="UPA00574">
    <property type="reaction ID" value="UER00633"/>
</dbReference>
<protein>
    <recommendedName>
        <fullName evidence="5">Uridine phosphorylase</fullName>
        <ecNumber evidence="5">2.4.2.3</ecNumber>
    </recommendedName>
</protein>
<dbReference type="PROSITE" id="PS01232">
    <property type="entry name" value="PNP_UDP_1"/>
    <property type="match status" value="1"/>
</dbReference>
<feature type="binding site" evidence="4">
    <location>
        <begin position="169"/>
        <end position="172"/>
    </location>
    <ligand>
        <name>phosphate</name>
        <dbReference type="ChEBI" id="CHEBI:43474"/>
    </ligand>
</feature>
<proteinExistence type="inferred from homology"/>
<comment type="pathway">
    <text evidence="5">Pyrimidine metabolism; UMP biosynthesis via salvage pathway; uracil from uridine (phosphorylase route): step 1/1.</text>
</comment>
<organism evidence="8 9">
    <name type="scientific">Drosophila albomicans</name>
    <name type="common">Fruit fly</name>
    <dbReference type="NCBI Taxonomy" id="7291"/>
    <lineage>
        <taxon>Eukaryota</taxon>
        <taxon>Metazoa</taxon>
        <taxon>Ecdysozoa</taxon>
        <taxon>Arthropoda</taxon>
        <taxon>Hexapoda</taxon>
        <taxon>Insecta</taxon>
        <taxon>Pterygota</taxon>
        <taxon>Neoptera</taxon>
        <taxon>Endopterygota</taxon>
        <taxon>Diptera</taxon>
        <taxon>Brachycera</taxon>
        <taxon>Muscomorpha</taxon>
        <taxon>Ephydroidea</taxon>
        <taxon>Drosophilidae</taxon>
        <taxon>Drosophila</taxon>
    </lineage>
</organism>
<feature type="region of interest" description="Disordered" evidence="6">
    <location>
        <begin position="347"/>
        <end position="390"/>
    </location>
</feature>
<dbReference type="AlphaFoldDB" id="A0A6P8Y0I2"/>